<dbReference type="GO" id="GO:0070991">
    <property type="term" value="F:medium-chain fatty acyl-CoA dehydrogenase activity"/>
    <property type="evidence" value="ECO:0007669"/>
    <property type="project" value="UniProtKB-EC"/>
</dbReference>
<evidence type="ECO:0000256" key="16">
    <source>
        <dbReference type="ARBA" id="ARBA00050315"/>
    </source>
</evidence>
<dbReference type="SUPFAM" id="SSF56645">
    <property type="entry name" value="Acyl-CoA dehydrogenase NM domain-like"/>
    <property type="match status" value="1"/>
</dbReference>
<feature type="domain" description="Acyl-CoA oxidase/dehydrogenase middle" evidence="29">
    <location>
        <begin position="162"/>
        <end position="271"/>
    </location>
</feature>
<dbReference type="AlphaFoldDB" id="A0A164NFY6"/>
<comment type="subunit">
    <text evidence="4">Homodimer.</text>
</comment>
<dbReference type="PROSITE" id="PS00072">
    <property type="entry name" value="ACYL_COA_DH_1"/>
    <property type="match status" value="1"/>
</dbReference>
<comment type="catalytic activity">
    <reaction evidence="13">
        <text>a medium-chain 2,3-saturated fatty acyl-CoA + oxidized [electron-transfer flavoprotein] + H(+) = a medium-chain (2E)-enoyl-CoA + reduced [electron-transfer flavoprotein]</text>
        <dbReference type="Rhea" id="RHEA:14477"/>
        <dbReference type="Rhea" id="RHEA-COMP:10685"/>
        <dbReference type="Rhea" id="RHEA-COMP:10686"/>
        <dbReference type="ChEBI" id="CHEBI:15378"/>
        <dbReference type="ChEBI" id="CHEBI:57692"/>
        <dbReference type="ChEBI" id="CHEBI:58307"/>
        <dbReference type="ChEBI" id="CHEBI:83723"/>
        <dbReference type="ChEBI" id="CHEBI:83726"/>
        <dbReference type="EC" id="1.3.8.7"/>
    </reaction>
</comment>
<dbReference type="Gene3D" id="1.20.140.10">
    <property type="entry name" value="Butyryl-CoA Dehydrogenase, subunit A, domain 3"/>
    <property type="match status" value="1"/>
</dbReference>
<accession>A0A164NFY6</accession>
<evidence type="ECO:0000259" key="30">
    <source>
        <dbReference type="Pfam" id="PF12806"/>
    </source>
</evidence>
<comment type="catalytic activity">
    <reaction evidence="20">
        <text>octadecanoyl-CoA + oxidized [electron-transfer flavoprotein] + H(+) = (2E)-octadecenoyl-CoA + reduced [electron-transfer flavoprotein]</text>
        <dbReference type="Rhea" id="RHEA:47240"/>
        <dbReference type="Rhea" id="RHEA-COMP:10685"/>
        <dbReference type="Rhea" id="RHEA-COMP:10686"/>
        <dbReference type="ChEBI" id="CHEBI:15378"/>
        <dbReference type="ChEBI" id="CHEBI:57394"/>
        <dbReference type="ChEBI" id="CHEBI:57692"/>
        <dbReference type="ChEBI" id="CHEBI:58307"/>
        <dbReference type="ChEBI" id="CHEBI:71412"/>
    </reaction>
</comment>
<dbReference type="OrthoDB" id="9807883at2"/>
<dbReference type="InterPro" id="IPR006089">
    <property type="entry name" value="Acyl-CoA_DH_CS"/>
</dbReference>
<dbReference type="InterPro" id="IPR036250">
    <property type="entry name" value="AcylCo_DH-like_C"/>
</dbReference>
<evidence type="ECO:0000256" key="8">
    <source>
        <dbReference type="ARBA" id="ARBA00022630"/>
    </source>
</evidence>
<comment type="catalytic activity">
    <reaction evidence="19">
        <text>decanoyl-CoA + oxidized [electron-transfer flavoprotein] + H(+) = (2E)-decenoyl-CoA + reduced [electron-transfer flavoprotein]</text>
        <dbReference type="Rhea" id="RHEA:48176"/>
        <dbReference type="Rhea" id="RHEA-COMP:10685"/>
        <dbReference type="Rhea" id="RHEA-COMP:10686"/>
        <dbReference type="ChEBI" id="CHEBI:15378"/>
        <dbReference type="ChEBI" id="CHEBI:57692"/>
        <dbReference type="ChEBI" id="CHEBI:58307"/>
        <dbReference type="ChEBI" id="CHEBI:61406"/>
        <dbReference type="ChEBI" id="CHEBI:61430"/>
    </reaction>
</comment>
<organism evidence="31 32">
    <name type="scientific">Nocardia terpenica</name>
    <dbReference type="NCBI Taxonomy" id="455432"/>
    <lineage>
        <taxon>Bacteria</taxon>
        <taxon>Bacillati</taxon>
        <taxon>Actinomycetota</taxon>
        <taxon>Actinomycetes</taxon>
        <taxon>Mycobacteriales</taxon>
        <taxon>Nocardiaceae</taxon>
        <taxon>Nocardia</taxon>
    </lineage>
</organism>
<dbReference type="FunFam" id="1.20.140.10:FF:000016">
    <property type="entry name" value="Acyl-CoA dehydrogenase FadE5"/>
    <property type="match status" value="1"/>
</dbReference>
<feature type="domain" description="Acyl-CoA dehydrogenase/oxidase C-terminal" evidence="28">
    <location>
        <begin position="288"/>
        <end position="454"/>
    </location>
</feature>
<evidence type="ECO:0000256" key="7">
    <source>
        <dbReference type="ARBA" id="ARBA00012046"/>
    </source>
</evidence>
<proteinExistence type="inferred from homology"/>
<evidence type="ECO:0000256" key="3">
    <source>
        <dbReference type="ARBA" id="ARBA00009347"/>
    </source>
</evidence>
<dbReference type="EC" id="1.3.8.1" evidence="7"/>
<evidence type="ECO:0000256" key="21">
    <source>
        <dbReference type="ARBA" id="ARBA00052387"/>
    </source>
</evidence>
<evidence type="ECO:0000256" key="23">
    <source>
        <dbReference type="ARBA" id="ARBA00069359"/>
    </source>
</evidence>
<comment type="catalytic activity">
    <reaction evidence="18">
        <text>butanoyl-CoA + oxidized [electron-transfer flavoprotein] + H(+) = (2E)-butenoyl-CoA + reduced [electron-transfer flavoprotein]</text>
        <dbReference type="Rhea" id="RHEA:24004"/>
        <dbReference type="Rhea" id="RHEA-COMP:10685"/>
        <dbReference type="Rhea" id="RHEA-COMP:10686"/>
        <dbReference type="ChEBI" id="CHEBI:15378"/>
        <dbReference type="ChEBI" id="CHEBI:57332"/>
        <dbReference type="ChEBI" id="CHEBI:57371"/>
        <dbReference type="ChEBI" id="CHEBI:57692"/>
        <dbReference type="ChEBI" id="CHEBI:58307"/>
    </reaction>
</comment>
<dbReference type="EC" id="1.3.8.7" evidence="5"/>
<comment type="catalytic activity">
    <reaction evidence="17">
        <text>dodecanoyl-CoA + oxidized [electron-transfer flavoprotein] + H(+) = (2E)-dodecenoyl-CoA + reduced [electron-transfer flavoprotein]</text>
        <dbReference type="Rhea" id="RHEA:47296"/>
        <dbReference type="Rhea" id="RHEA-COMP:10685"/>
        <dbReference type="Rhea" id="RHEA-COMP:10686"/>
        <dbReference type="ChEBI" id="CHEBI:15378"/>
        <dbReference type="ChEBI" id="CHEBI:57330"/>
        <dbReference type="ChEBI" id="CHEBI:57375"/>
        <dbReference type="ChEBI" id="CHEBI:57692"/>
        <dbReference type="ChEBI" id="CHEBI:58307"/>
    </reaction>
</comment>
<evidence type="ECO:0000256" key="2">
    <source>
        <dbReference type="ARBA" id="ARBA00004872"/>
    </source>
</evidence>
<dbReference type="Gene3D" id="2.40.110.20">
    <property type="match status" value="1"/>
</dbReference>
<dbReference type="InterPro" id="IPR009100">
    <property type="entry name" value="AcylCoA_DH/oxidase_NM_dom_sf"/>
</dbReference>
<dbReference type="EC" id="1.3.8.8" evidence="6"/>
<dbReference type="InterPro" id="IPR006091">
    <property type="entry name" value="Acyl-CoA_Oxase/DH_mid-dom"/>
</dbReference>
<evidence type="ECO:0000256" key="11">
    <source>
        <dbReference type="ARBA" id="ARBA00023002"/>
    </source>
</evidence>
<evidence type="ECO:0000256" key="26">
    <source>
        <dbReference type="ARBA" id="ARBA00077336"/>
    </source>
</evidence>
<keyword evidence="11 27" id="KW-0560">Oxidoreductase</keyword>
<dbReference type="InterPro" id="IPR009075">
    <property type="entry name" value="AcylCo_DH/oxidase_C"/>
</dbReference>
<evidence type="ECO:0000259" key="29">
    <source>
        <dbReference type="Pfam" id="PF02770"/>
    </source>
</evidence>
<evidence type="ECO:0000313" key="31">
    <source>
        <dbReference type="EMBL" id="KZM74321.1"/>
    </source>
</evidence>
<comment type="catalytic activity">
    <reaction evidence="16">
        <text>a short-chain 2,3-saturated fatty acyl-CoA + oxidized [electron-transfer flavoprotein] + H(+) = a short-chain (2E)-enoyl-CoA + reduced [electron-transfer flavoprotein]</text>
        <dbReference type="Rhea" id="RHEA:47196"/>
        <dbReference type="Rhea" id="RHEA-COMP:10685"/>
        <dbReference type="Rhea" id="RHEA-COMP:10686"/>
        <dbReference type="ChEBI" id="CHEBI:15378"/>
        <dbReference type="ChEBI" id="CHEBI:57692"/>
        <dbReference type="ChEBI" id="CHEBI:58307"/>
        <dbReference type="ChEBI" id="CHEBI:87487"/>
        <dbReference type="ChEBI" id="CHEBI:87488"/>
        <dbReference type="EC" id="1.3.8.1"/>
    </reaction>
</comment>
<evidence type="ECO:0000256" key="5">
    <source>
        <dbReference type="ARBA" id="ARBA00012033"/>
    </source>
</evidence>
<dbReference type="FunFam" id="2.40.110.20:FF:000001">
    <property type="entry name" value="Acyl-CoA dehydrogenase AidB"/>
    <property type="match status" value="1"/>
</dbReference>
<dbReference type="GO" id="GO:0005886">
    <property type="term" value="C:plasma membrane"/>
    <property type="evidence" value="ECO:0007669"/>
    <property type="project" value="TreeGrafter"/>
</dbReference>
<comment type="catalytic activity">
    <reaction evidence="21">
        <text>oxidized [electron-transfer flavoprotein] + hexadecanoyl-CoA + H(+) = (2E)-hexadecenoyl-CoA + reduced [electron-transfer flavoprotein]</text>
        <dbReference type="Rhea" id="RHEA:43448"/>
        <dbReference type="Rhea" id="RHEA-COMP:10685"/>
        <dbReference type="Rhea" id="RHEA-COMP:10686"/>
        <dbReference type="ChEBI" id="CHEBI:15378"/>
        <dbReference type="ChEBI" id="CHEBI:57379"/>
        <dbReference type="ChEBI" id="CHEBI:57692"/>
        <dbReference type="ChEBI" id="CHEBI:58307"/>
        <dbReference type="ChEBI" id="CHEBI:61526"/>
    </reaction>
</comment>
<evidence type="ECO:0000256" key="17">
    <source>
        <dbReference type="ARBA" id="ARBA00050336"/>
    </source>
</evidence>
<keyword evidence="32" id="KW-1185">Reference proteome</keyword>
<evidence type="ECO:0000256" key="15">
    <source>
        <dbReference type="ARBA" id="ARBA00049247"/>
    </source>
</evidence>
<evidence type="ECO:0000256" key="22">
    <source>
        <dbReference type="ARBA" id="ARBA00054301"/>
    </source>
</evidence>
<dbReference type="InterPro" id="IPR052166">
    <property type="entry name" value="Diverse_Acyl-CoA_DH"/>
</dbReference>
<evidence type="ECO:0000256" key="12">
    <source>
        <dbReference type="ARBA" id="ARBA00023098"/>
    </source>
</evidence>
<keyword evidence="9 27" id="KW-0274">FAD</keyword>
<comment type="pathway">
    <text evidence="2">Lipid metabolism; fatty acid metabolism.</text>
</comment>
<evidence type="ECO:0000256" key="13">
    <source>
        <dbReference type="ARBA" id="ARBA00047882"/>
    </source>
</evidence>
<dbReference type="Proteomes" id="UP000076512">
    <property type="component" value="Unassembled WGS sequence"/>
</dbReference>
<evidence type="ECO:0000256" key="19">
    <source>
        <dbReference type="ARBA" id="ARBA00050703"/>
    </source>
</evidence>
<evidence type="ECO:0000256" key="1">
    <source>
        <dbReference type="ARBA" id="ARBA00001974"/>
    </source>
</evidence>
<dbReference type="GO" id="GO:0004466">
    <property type="term" value="F:long-chain fatty acyl-CoA dehydrogenase activity"/>
    <property type="evidence" value="ECO:0007669"/>
    <property type="project" value="UniProtKB-EC"/>
</dbReference>
<comment type="catalytic activity">
    <reaction evidence="15">
        <text>a long-chain 2,3-saturated fatty acyl-CoA + oxidized [electron-transfer flavoprotein] + H(+) = a long-chain (2E)-enoyl-CoA + reduced [electron-transfer flavoprotein]</text>
        <dbReference type="Rhea" id="RHEA:17721"/>
        <dbReference type="Rhea" id="RHEA-COMP:10685"/>
        <dbReference type="Rhea" id="RHEA-COMP:10686"/>
        <dbReference type="ChEBI" id="CHEBI:15378"/>
        <dbReference type="ChEBI" id="CHEBI:57692"/>
        <dbReference type="ChEBI" id="CHEBI:58307"/>
        <dbReference type="ChEBI" id="CHEBI:83721"/>
        <dbReference type="ChEBI" id="CHEBI:83727"/>
        <dbReference type="EC" id="1.3.8.8"/>
    </reaction>
</comment>
<evidence type="ECO:0000256" key="20">
    <source>
        <dbReference type="ARBA" id="ARBA00050877"/>
    </source>
</evidence>
<evidence type="ECO:0000256" key="24">
    <source>
        <dbReference type="ARBA" id="ARBA00075470"/>
    </source>
</evidence>
<reference evidence="31 32" key="1">
    <citation type="submission" date="2016-04" db="EMBL/GenBank/DDBJ databases">
        <authorList>
            <person name="Evans L.H."/>
            <person name="Alamgir A."/>
            <person name="Owens N."/>
            <person name="Weber N.D."/>
            <person name="Virtaneva K."/>
            <person name="Barbian K."/>
            <person name="Babar A."/>
            <person name="Rosenke K."/>
        </authorList>
    </citation>
    <scope>NUCLEOTIDE SEQUENCE [LARGE SCALE GENOMIC DNA]</scope>
    <source>
        <strain evidence="31 32">IFM 0406</strain>
    </source>
</reference>
<dbReference type="STRING" id="455432.AWN90_24825"/>
<comment type="similarity">
    <text evidence="3 27">Belongs to the acyl-CoA dehydrogenase family.</text>
</comment>
<evidence type="ECO:0000256" key="27">
    <source>
        <dbReference type="RuleBase" id="RU362125"/>
    </source>
</evidence>
<dbReference type="Pfam" id="PF02770">
    <property type="entry name" value="Acyl-CoA_dh_M"/>
    <property type="match status" value="1"/>
</dbReference>
<comment type="cofactor">
    <cofactor evidence="1 27">
        <name>FAD</name>
        <dbReference type="ChEBI" id="CHEBI:57692"/>
    </cofactor>
</comment>
<evidence type="ECO:0000256" key="25">
    <source>
        <dbReference type="ARBA" id="ARBA00077090"/>
    </source>
</evidence>
<name>A0A164NFY6_9NOCA</name>
<protein>
    <recommendedName>
        <fullName evidence="23">Broad-specificity linear acyl-CoA dehydrogenase FadE5</fullName>
        <ecNumber evidence="7">1.3.8.1</ecNumber>
        <ecNumber evidence="5">1.3.8.7</ecNumber>
        <ecNumber evidence="6">1.3.8.8</ecNumber>
    </recommendedName>
    <alternativeName>
        <fullName evidence="25">Long-chain-acyl-CoA dehydrogenase</fullName>
    </alternativeName>
    <alternativeName>
        <fullName evidence="26">Medium-chain-acyl-CoA dehydrogenase</fullName>
    </alternativeName>
    <alternativeName>
        <fullName evidence="24">Short-chain-acyl-CoA dehydrogenase</fullName>
    </alternativeName>
</protein>
<dbReference type="InterPro" id="IPR025878">
    <property type="entry name" value="Acyl-CoA_dh-like_C_dom"/>
</dbReference>
<keyword evidence="8 27" id="KW-0285">Flavoprotein</keyword>
<evidence type="ECO:0000256" key="4">
    <source>
        <dbReference type="ARBA" id="ARBA00011738"/>
    </source>
</evidence>
<dbReference type="SUPFAM" id="SSF47203">
    <property type="entry name" value="Acyl-CoA dehydrogenase C-terminal domain-like"/>
    <property type="match status" value="1"/>
</dbReference>
<evidence type="ECO:0000256" key="9">
    <source>
        <dbReference type="ARBA" id="ARBA00022827"/>
    </source>
</evidence>
<comment type="function">
    <text evidence="22">Acyl-CoA dehydrogenase that exhibits broad specificity for linear acyl-CoA substrates, with a preference for long-chain substrates.</text>
</comment>
<dbReference type="RefSeq" id="WP_067587556.1">
    <property type="nucleotide sequence ID" value="NZ_JABMCZ010000005.1"/>
</dbReference>
<evidence type="ECO:0000256" key="14">
    <source>
        <dbReference type="ARBA" id="ARBA00048375"/>
    </source>
</evidence>
<evidence type="ECO:0000256" key="10">
    <source>
        <dbReference type="ARBA" id="ARBA00022832"/>
    </source>
</evidence>
<dbReference type="Pfam" id="PF00441">
    <property type="entry name" value="Acyl-CoA_dh_1"/>
    <property type="match status" value="1"/>
</dbReference>
<dbReference type="PANTHER" id="PTHR42803">
    <property type="entry name" value="ACYL-COA DEHYDROGENASE"/>
    <property type="match status" value="1"/>
</dbReference>
<evidence type="ECO:0000313" key="32">
    <source>
        <dbReference type="Proteomes" id="UP000076512"/>
    </source>
</evidence>
<evidence type="ECO:0000256" key="6">
    <source>
        <dbReference type="ARBA" id="ARBA00012040"/>
    </source>
</evidence>
<gene>
    <name evidence="31" type="ORF">AWN90_24825</name>
</gene>
<feature type="domain" description="Acetyl-CoA dehydrogenase-like C-terminal" evidence="30">
    <location>
        <begin position="474"/>
        <end position="607"/>
    </location>
</feature>
<dbReference type="EMBL" id="LWGR01000005">
    <property type="protein sequence ID" value="KZM74321.1"/>
    <property type="molecule type" value="Genomic_DNA"/>
</dbReference>
<dbReference type="Pfam" id="PF12806">
    <property type="entry name" value="Acyl-CoA_dh_C"/>
    <property type="match status" value="1"/>
</dbReference>
<comment type="catalytic activity">
    <reaction evidence="14">
        <text>hexanoyl-CoA + oxidized [electron-transfer flavoprotein] + H(+) = (2E)-hexenoyl-CoA + reduced [electron-transfer flavoprotein]</text>
        <dbReference type="Rhea" id="RHEA:43464"/>
        <dbReference type="Rhea" id="RHEA-COMP:10685"/>
        <dbReference type="Rhea" id="RHEA-COMP:10686"/>
        <dbReference type="ChEBI" id="CHEBI:15378"/>
        <dbReference type="ChEBI" id="CHEBI:57692"/>
        <dbReference type="ChEBI" id="CHEBI:58307"/>
        <dbReference type="ChEBI" id="CHEBI:62077"/>
        <dbReference type="ChEBI" id="CHEBI:62620"/>
    </reaction>
</comment>
<keyword evidence="12" id="KW-0443">Lipid metabolism</keyword>
<comment type="caution">
    <text evidence="31">The sequence shown here is derived from an EMBL/GenBank/DDBJ whole genome shotgun (WGS) entry which is preliminary data.</text>
</comment>
<dbReference type="GO" id="GO:0016937">
    <property type="term" value="F:short-chain fatty acyl-CoA dehydrogenase activity"/>
    <property type="evidence" value="ECO:0007669"/>
    <property type="project" value="UniProtKB-EC"/>
</dbReference>
<dbReference type="PANTHER" id="PTHR42803:SF1">
    <property type="entry name" value="BROAD-SPECIFICITY LINEAR ACYL-COA DEHYDROGENASE FADE5"/>
    <property type="match status" value="1"/>
</dbReference>
<keyword evidence="10" id="KW-0276">Fatty acid metabolism</keyword>
<evidence type="ECO:0000256" key="18">
    <source>
        <dbReference type="ARBA" id="ARBA00050695"/>
    </source>
</evidence>
<sequence>MGHYKSNVRDLEFTLVEVLGLAAILDSGAFGDLDEPTVRSMLAEAAALAEGPVAESFADGDRHPPVFDPVTHSVRLPESVKRSVRAWRDGEWWRVGKSEAIGGVPAPRMVAWAISEFVLGAQPAAYLYLTGPIMADVVDGLGTAEQRRWARLAMQRNWGTTMALTEPDAGSDVGAGRTKAVAQQDGSWHIEGVKRFITSGESDDLFENIVHQVLARPEGAAAGTKGLSLFLVPKFRFDTVTGDIGERNGVFVTGVEHKMGLKASATCELTFGAHGTPAVGYLVGEVHDGIAQMFLVIEHARMMVGTKAISTLSSGYLNALDYARTRVQGSDLTRMADKTAPKVTIAHHPDVRRSLMLQKSYAEGLRAVYLYTAAHQDAVAAQRVSGADAELAARVNDLLLPVVKGVGSERAYQYLTESLQCFGGSGFLQDYPIEQYIRDSKIDSLYEGTTAIQAQDFFFRKIARDRGVALGHLIRQIGAFIAAPTDGGRLAFEKSLLATALDDVQAMVGTLTGHLAAAEQRPTELYRIGLAAVPLLLSVGDLLIGWRLLVAADIARTALDSAPDDQDRAFYRGKIAAASFFARTVLPRLSADRAALSGLDATLMNLDEAAF</sequence>
<evidence type="ECO:0000259" key="28">
    <source>
        <dbReference type="Pfam" id="PF00441"/>
    </source>
</evidence>
<dbReference type="GO" id="GO:0006631">
    <property type="term" value="P:fatty acid metabolic process"/>
    <property type="evidence" value="ECO:0007669"/>
    <property type="project" value="UniProtKB-KW"/>
</dbReference>